<dbReference type="CDD" id="cd07185">
    <property type="entry name" value="OmpA_C-like"/>
    <property type="match status" value="1"/>
</dbReference>
<dbReference type="PROSITE" id="PS51123">
    <property type="entry name" value="OMPA_2"/>
    <property type="match status" value="1"/>
</dbReference>
<dbReference type="STRING" id="742817.HMPREF9449_00389"/>
<protein>
    <recommendedName>
        <fullName evidence="4">OmpA-like domain-containing protein</fullName>
    </recommendedName>
</protein>
<dbReference type="InterPro" id="IPR006665">
    <property type="entry name" value="OmpA-like"/>
</dbReference>
<name>H1DDQ3_9BACT</name>
<dbReference type="RefSeq" id="WP_009135543.1">
    <property type="nucleotide sequence ID" value="NZ_JH594596.1"/>
</dbReference>
<dbReference type="Gene3D" id="3.30.1330.60">
    <property type="entry name" value="OmpA-like domain"/>
    <property type="match status" value="1"/>
</dbReference>
<evidence type="ECO:0000313" key="6">
    <source>
        <dbReference type="Proteomes" id="UP000004892"/>
    </source>
</evidence>
<dbReference type="Proteomes" id="UP000004892">
    <property type="component" value="Unassembled WGS sequence"/>
</dbReference>
<keyword evidence="3" id="KW-0732">Signal</keyword>
<accession>H1DDQ3</accession>
<dbReference type="AlphaFoldDB" id="H1DDQ3"/>
<dbReference type="eggNOG" id="COG2885">
    <property type="taxonomic scope" value="Bacteria"/>
</dbReference>
<reference evidence="5 6" key="1">
    <citation type="submission" date="2012-01" db="EMBL/GenBank/DDBJ databases">
        <title>The Genome Sequence of Odoribacter laneus YIT 12061.</title>
        <authorList>
            <consortium name="The Broad Institute Genome Sequencing Platform"/>
            <person name="Earl A."/>
            <person name="Ward D."/>
            <person name="Feldgarden M."/>
            <person name="Gevers D."/>
            <person name="Morotomi M."/>
            <person name="Young S.K."/>
            <person name="Zeng Q."/>
            <person name="Gargeya S."/>
            <person name="Fitzgerald M."/>
            <person name="Haas B."/>
            <person name="Abouelleil A."/>
            <person name="Alvarado L."/>
            <person name="Arachchi H.M."/>
            <person name="Berlin A."/>
            <person name="Chapman S.B."/>
            <person name="Gearin G."/>
            <person name="Goldberg J."/>
            <person name="Griggs A."/>
            <person name="Gujja S."/>
            <person name="Hansen M."/>
            <person name="Heiman D."/>
            <person name="Howarth C."/>
            <person name="Larimer J."/>
            <person name="Lui A."/>
            <person name="MacDonald P.J.P."/>
            <person name="McCowen C."/>
            <person name="Montmayeur A."/>
            <person name="Murphy C."/>
            <person name="Neiman D."/>
            <person name="Pearson M."/>
            <person name="Priest M."/>
            <person name="Roberts A."/>
            <person name="Saif S."/>
            <person name="Shea T."/>
            <person name="Sisk P."/>
            <person name="Stolte C."/>
            <person name="Sykes S."/>
            <person name="Wortman J."/>
            <person name="Nusbaum C."/>
            <person name="Birren B."/>
        </authorList>
    </citation>
    <scope>NUCLEOTIDE SEQUENCE [LARGE SCALE GENOMIC DNA]</scope>
    <source>
        <strain evidence="5 6">YIT 12061</strain>
    </source>
</reference>
<dbReference type="InterPro" id="IPR036737">
    <property type="entry name" value="OmpA-like_sf"/>
</dbReference>
<dbReference type="HOGENOM" id="CLU_058370_1_0_10"/>
<dbReference type="GO" id="GO:0016020">
    <property type="term" value="C:membrane"/>
    <property type="evidence" value="ECO:0007669"/>
    <property type="project" value="UniProtKB-UniRule"/>
</dbReference>
<evidence type="ECO:0000256" key="1">
    <source>
        <dbReference type="PROSITE-ProRule" id="PRU00473"/>
    </source>
</evidence>
<feature type="signal peptide" evidence="3">
    <location>
        <begin position="1"/>
        <end position="20"/>
    </location>
</feature>
<dbReference type="PATRIC" id="fig|742817.3.peg.414"/>
<dbReference type="PANTHER" id="PTHR30329:SF21">
    <property type="entry name" value="LIPOPROTEIN YIAD-RELATED"/>
    <property type="match status" value="1"/>
</dbReference>
<evidence type="ECO:0000313" key="5">
    <source>
        <dbReference type="EMBL" id="EHP50700.1"/>
    </source>
</evidence>
<dbReference type="InterPro" id="IPR050330">
    <property type="entry name" value="Bact_OuterMem_StrucFunc"/>
</dbReference>
<feature type="coiled-coil region" evidence="2">
    <location>
        <begin position="254"/>
        <end position="291"/>
    </location>
</feature>
<dbReference type="Pfam" id="PF00691">
    <property type="entry name" value="OmpA"/>
    <property type="match status" value="1"/>
</dbReference>
<evidence type="ECO:0000256" key="2">
    <source>
        <dbReference type="SAM" id="Coils"/>
    </source>
</evidence>
<feature type="domain" description="OmpA-like" evidence="4">
    <location>
        <begin position="287"/>
        <end position="396"/>
    </location>
</feature>
<evidence type="ECO:0000256" key="3">
    <source>
        <dbReference type="SAM" id="SignalP"/>
    </source>
</evidence>
<dbReference type="GeneID" id="98068043"/>
<keyword evidence="6" id="KW-1185">Reference proteome</keyword>
<keyword evidence="2" id="KW-0175">Coiled coil</keyword>
<organism evidence="5 6">
    <name type="scientific">Odoribacter laneus YIT 12061</name>
    <dbReference type="NCBI Taxonomy" id="742817"/>
    <lineage>
        <taxon>Bacteria</taxon>
        <taxon>Pseudomonadati</taxon>
        <taxon>Bacteroidota</taxon>
        <taxon>Bacteroidia</taxon>
        <taxon>Bacteroidales</taxon>
        <taxon>Odoribacteraceae</taxon>
        <taxon>Odoribacter</taxon>
    </lineage>
</organism>
<dbReference type="PANTHER" id="PTHR30329">
    <property type="entry name" value="STATOR ELEMENT OF FLAGELLAR MOTOR COMPLEX"/>
    <property type="match status" value="1"/>
</dbReference>
<comment type="caution">
    <text evidence="5">The sequence shown here is derived from an EMBL/GenBank/DDBJ whole genome shotgun (WGS) entry which is preliminary data.</text>
</comment>
<dbReference type="EMBL" id="ADMC01000005">
    <property type="protein sequence ID" value="EHP50700.1"/>
    <property type="molecule type" value="Genomic_DNA"/>
</dbReference>
<sequence>MKKTFVMLLIIASTPLLSFAQERTEIVVQEKNTGWSGYVTNRFWDNWFISVGAGAQVYFGQSDSKGKFGKRIAPAFDFSVGKWFMPSLGLRAQASGFRLKGFTYDPNNMYVKGGPNHKGLYKQSWQQFNVHGDILINLSNWIGGYRVDRFYEAVPYIGFGIMHACRAADNNVFTANAGLINKMRLSDAFDLNIEIRGSVFEKKFAGEQGGKRANGILTVTAGFTYKFNQRHFQRSVAPVVMAEDIALAATAQQLEDTRAALAQQQAYNRELQTELNQVKNMKQEVKVEKEVLVAPRAIFFTINRANITAKDKINLKYLADQIKQNPDKQYTIVGYADKATGTPEFNMQLSRKRAENVYNVLTKDFGVNPSQLKVEAKGGVSDLFDSNPLNRVTIIE</sequence>
<proteinExistence type="predicted"/>
<dbReference type="SUPFAM" id="SSF103088">
    <property type="entry name" value="OmpA-like"/>
    <property type="match status" value="1"/>
</dbReference>
<feature type="chain" id="PRO_5003549995" description="OmpA-like domain-containing protein" evidence="3">
    <location>
        <begin position="21"/>
        <end position="396"/>
    </location>
</feature>
<gene>
    <name evidence="5" type="ORF">HMPREF9449_00389</name>
</gene>
<evidence type="ECO:0000259" key="4">
    <source>
        <dbReference type="PROSITE" id="PS51123"/>
    </source>
</evidence>
<keyword evidence="1" id="KW-0472">Membrane</keyword>